<dbReference type="KEGG" id="das:Daes_0147"/>
<dbReference type="SUPFAM" id="SSF52540">
    <property type="entry name" value="P-loop containing nucleoside triphosphate hydrolases"/>
    <property type="match status" value="1"/>
</dbReference>
<dbReference type="eggNOG" id="COG2204">
    <property type="taxonomic scope" value="Bacteria"/>
</dbReference>
<dbReference type="GO" id="GO:0043565">
    <property type="term" value="F:sequence-specific DNA binding"/>
    <property type="evidence" value="ECO:0007669"/>
    <property type="project" value="InterPro"/>
</dbReference>
<dbReference type="SUPFAM" id="SSF46689">
    <property type="entry name" value="Homeodomain-like"/>
    <property type="match status" value="1"/>
</dbReference>
<dbReference type="InterPro" id="IPR003593">
    <property type="entry name" value="AAA+_ATPase"/>
</dbReference>
<dbReference type="PROSITE" id="PS00676">
    <property type="entry name" value="SIGMA54_INTERACT_2"/>
    <property type="match status" value="1"/>
</dbReference>
<dbReference type="Gene3D" id="1.10.10.60">
    <property type="entry name" value="Homeodomain-like"/>
    <property type="match status" value="1"/>
</dbReference>
<dbReference type="PROSITE" id="PS00688">
    <property type="entry name" value="SIGMA54_INTERACT_3"/>
    <property type="match status" value="1"/>
</dbReference>
<dbReference type="PROSITE" id="PS50045">
    <property type="entry name" value="SIGMA54_INTERACT_4"/>
    <property type="match status" value="1"/>
</dbReference>
<dbReference type="InterPro" id="IPR025944">
    <property type="entry name" value="Sigma_54_int_dom_CS"/>
</dbReference>
<dbReference type="InterPro" id="IPR001789">
    <property type="entry name" value="Sig_transdc_resp-reg_receiver"/>
</dbReference>
<dbReference type="Pfam" id="PF00072">
    <property type="entry name" value="Response_reg"/>
    <property type="match status" value="1"/>
</dbReference>
<evidence type="ECO:0000313" key="11">
    <source>
        <dbReference type="EMBL" id="ADU61174.1"/>
    </source>
</evidence>
<dbReference type="Pfam" id="PF25601">
    <property type="entry name" value="AAA_lid_14"/>
    <property type="match status" value="1"/>
</dbReference>
<gene>
    <name evidence="11" type="ordered locus">Daes_0147</name>
</gene>
<dbReference type="Pfam" id="PF02954">
    <property type="entry name" value="HTH_8"/>
    <property type="match status" value="1"/>
</dbReference>
<dbReference type="EMBL" id="CP002431">
    <property type="protein sequence ID" value="ADU61174.1"/>
    <property type="molecule type" value="Genomic_DNA"/>
</dbReference>
<reference evidence="11 12" key="2">
    <citation type="journal article" date="2014" name="Genome Announc.">
        <title>Complete Genome Sequence of the Subsurface, Mesophilic Sulfate-Reducing Bacterium Desulfovibrio aespoeensis Aspo-2.</title>
        <authorList>
            <person name="Pedersen K."/>
            <person name="Bengtsson A."/>
            <person name="Edlund J."/>
            <person name="Rabe L."/>
            <person name="Hazen T."/>
            <person name="Chakraborty R."/>
            <person name="Goodwin L."/>
            <person name="Shapiro N."/>
        </authorList>
    </citation>
    <scope>NUCLEOTIDE SEQUENCE [LARGE SCALE GENOMIC DNA]</scope>
    <source>
        <strain evidence="12">ATCC 700646 / DSM 10631 / Aspo-2</strain>
    </source>
</reference>
<dbReference type="FunFam" id="3.40.50.2300:FF:000018">
    <property type="entry name" value="DNA-binding transcriptional regulator NtrC"/>
    <property type="match status" value="1"/>
</dbReference>
<accession>E6VV23</accession>
<keyword evidence="3" id="KW-0067">ATP-binding</keyword>
<sequence>MGGQILIIDDEEGIRFSLRGILEDDGHDVMEAESGEQGLELLGAHVPDMIFLDIWLPGMDGLAVLDTLSRDHEGLPVIMISGHGTIETAVKALKKGAFDFIEKPLSLEKVVVATRNALEFSRLRQENLALKTRITSEQPVVLTGRSEAIMSLNGVISRVAPTDAWVLITGENGTGKEIVARSIHNQSSRRDKPLVAVNCAAIPEELIESELFGHEKGAFTGADKAQAGKFELADGGILFLDEIGDMSLKTQAKILRILQEQSFEHVGGRKTITVDVRVIAATNKDLLREMESGNFRDDLYYRLKVFPLELPPLRERTEDVSLLISDFIDMLVRQHGFKPIAFDPAAMDALRVYPWPGNVRELKNFVERMFIMYAGETVTPDRLPPEFKPAQSARPALVLHDVNPNDHDGVGAIGLDTLIAEGPSDLKEARAQFEARFLEAKLREFDGNITQLAKAVGLERSSLYRKLKAYRIQID</sequence>
<evidence type="ECO:0000259" key="10">
    <source>
        <dbReference type="PROSITE" id="PS50110"/>
    </source>
</evidence>
<dbReference type="Gene3D" id="1.10.8.60">
    <property type="match status" value="1"/>
</dbReference>
<dbReference type="PRINTS" id="PR01590">
    <property type="entry name" value="HTHFIS"/>
</dbReference>
<dbReference type="CDD" id="cd17550">
    <property type="entry name" value="REC_NtrX-like"/>
    <property type="match status" value="1"/>
</dbReference>
<evidence type="ECO:0000256" key="4">
    <source>
        <dbReference type="ARBA" id="ARBA00023012"/>
    </source>
</evidence>
<keyword evidence="7" id="KW-0804">Transcription</keyword>
<dbReference type="CDD" id="cd00009">
    <property type="entry name" value="AAA"/>
    <property type="match status" value="1"/>
</dbReference>
<feature type="domain" description="Response regulatory" evidence="10">
    <location>
        <begin position="4"/>
        <end position="118"/>
    </location>
</feature>
<dbReference type="STRING" id="643562.Daes_0147"/>
<evidence type="ECO:0000256" key="5">
    <source>
        <dbReference type="ARBA" id="ARBA00023015"/>
    </source>
</evidence>
<keyword evidence="2" id="KW-0547">Nucleotide-binding</keyword>
<organism evidence="11 12">
    <name type="scientific">Pseudodesulfovibrio aespoeensis (strain ATCC 700646 / DSM 10631 / Aspo-2)</name>
    <name type="common">Desulfovibrio aespoeensis</name>
    <dbReference type="NCBI Taxonomy" id="643562"/>
    <lineage>
        <taxon>Bacteria</taxon>
        <taxon>Pseudomonadati</taxon>
        <taxon>Thermodesulfobacteriota</taxon>
        <taxon>Desulfovibrionia</taxon>
        <taxon>Desulfovibrionales</taxon>
        <taxon>Desulfovibrionaceae</taxon>
    </lineage>
</organism>
<dbReference type="Gene3D" id="3.40.50.2300">
    <property type="match status" value="1"/>
</dbReference>
<dbReference type="RefSeq" id="WP_013513111.1">
    <property type="nucleotide sequence ID" value="NC_014844.1"/>
</dbReference>
<dbReference type="Gene3D" id="3.40.50.300">
    <property type="entry name" value="P-loop containing nucleotide triphosphate hydrolases"/>
    <property type="match status" value="1"/>
</dbReference>
<dbReference type="InterPro" id="IPR025943">
    <property type="entry name" value="Sigma_54_int_dom_ATP-bd_2"/>
</dbReference>
<dbReference type="Proteomes" id="UP000002191">
    <property type="component" value="Chromosome"/>
</dbReference>
<keyword evidence="5" id="KW-0805">Transcription regulation</keyword>
<keyword evidence="6" id="KW-0238">DNA-binding</keyword>
<evidence type="ECO:0000256" key="6">
    <source>
        <dbReference type="ARBA" id="ARBA00023125"/>
    </source>
</evidence>
<dbReference type="GO" id="GO:0006355">
    <property type="term" value="P:regulation of DNA-templated transcription"/>
    <property type="evidence" value="ECO:0007669"/>
    <property type="project" value="InterPro"/>
</dbReference>
<keyword evidence="1 8" id="KW-0597">Phosphoprotein</keyword>
<name>E6VV23_PSEA9</name>
<dbReference type="PROSITE" id="PS50110">
    <property type="entry name" value="RESPONSE_REGULATORY"/>
    <property type="match status" value="1"/>
</dbReference>
<evidence type="ECO:0000256" key="3">
    <source>
        <dbReference type="ARBA" id="ARBA00022840"/>
    </source>
</evidence>
<reference evidence="12" key="1">
    <citation type="submission" date="2010-12" db="EMBL/GenBank/DDBJ databases">
        <title>Complete sequence of Desulfovibrio aespoeensis Aspo-2.</title>
        <authorList>
            <consortium name="US DOE Joint Genome Institute"/>
            <person name="Lucas S."/>
            <person name="Copeland A."/>
            <person name="Lapidus A."/>
            <person name="Cheng J.-F."/>
            <person name="Goodwin L."/>
            <person name="Pitluck S."/>
            <person name="Chertkov O."/>
            <person name="Misra M."/>
            <person name="Detter J.C."/>
            <person name="Han C."/>
            <person name="Tapia R."/>
            <person name="Land M."/>
            <person name="Hauser L."/>
            <person name="Kyrpides N."/>
            <person name="Ivanova N."/>
            <person name="Ovchinnikova G."/>
            <person name="Pedersen K."/>
            <person name="Jagevall S."/>
            <person name="Hazen T."/>
            <person name="Woyke T."/>
        </authorList>
    </citation>
    <scope>NUCLEOTIDE SEQUENCE [LARGE SCALE GENOMIC DNA]</scope>
    <source>
        <strain evidence="12">ATCC 700646 / DSM 10631 / Aspo-2</strain>
    </source>
</reference>
<dbReference type="SUPFAM" id="SSF52172">
    <property type="entry name" value="CheY-like"/>
    <property type="match status" value="1"/>
</dbReference>
<keyword evidence="4" id="KW-0902">Two-component regulatory system</keyword>
<evidence type="ECO:0000313" key="12">
    <source>
        <dbReference type="Proteomes" id="UP000002191"/>
    </source>
</evidence>
<dbReference type="GO" id="GO:0005524">
    <property type="term" value="F:ATP binding"/>
    <property type="evidence" value="ECO:0007669"/>
    <property type="project" value="UniProtKB-KW"/>
</dbReference>
<proteinExistence type="predicted"/>
<dbReference type="InterPro" id="IPR058031">
    <property type="entry name" value="AAA_lid_NorR"/>
</dbReference>
<evidence type="ECO:0000256" key="7">
    <source>
        <dbReference type="ARBA" id="ARBA00023163"/>
    </source>
</evidence>
<evidence type="ECO:0000256" key="1">
    <source>
        <dbReference type="ARBA" id="ARBA00022553"/>
    </source>
</evidence>
<dbReference type="InterPro" id="IPR009057">
    <property type="entry name" value="Homeodomain-like_sf"/>
</dbReference>
<evidence type="ECO:0000256" key="8">
    <source>
        <dbReference type="PROSITE-ProRule" id="PRU00169"/>
    </source>
</evidence>
<protein>
    <submittedName>
        <fullName evidence="11">Sigma-54 factor interaction domain-containing protein</fullName>
    </submittedName>
</protein>
<evidence type="ECO:0000256" key="2">
    <source>
        <dbReference type="ARBA" id="ARBA00022741"/>
    </source>
</evidence>
<dbReference type="HOGENOM" id="CLU_000445_125_2_7"/>
<dbReference type="InterPro" id="IPR011006">
    <property type="entry name" value="CheY-like_superfamily"/>
</dbReference>
<dbReference type="OrthoDB" id="9763792at2"/>
<feature type="modified residue" description="4-aspartylphosphate" evidence="8">
    <location>
        <position position="53"/>
    </location>
</feature>
<dbReference type="PANTHER" id="PTHR32071:SF17">
    <property type="entry name" value="TRANSCRIPTIONAL REGULATOR (NTRC FAMILY)"/>
    <property type="match status" value="1"/>
</dbReference>
<dbReference type="InterPro" id="IPR002197">
    <property type="entry name" value="HTH_Fis"/>
</dbReference>
<feature type="domain" description="Sigma-54 factor interaction" evidence="9">
    <location>
        <begin position="142"/>
        <end position="371"/>
    </location>
</feature>
<dbReference type="InterPro" id="IPR002078">
    <property type="entry name" value="Sigma_54_int"/>
</dbReference>
<dbReference type="AlphaFoldDB" id="E6VV23"/>
<dbReference type="FunFam" id="3.40.50.300:FF:000006">
    <property type="entry name" value="DNA-binding transcriptional regulator NtrC"/>
    <property type="match status" value="1"/>
</dbReference>
<dbReference type="PANTHER" id="PTHR32071">
    <property type="entry name" value="TRANSCRIPTIONAL REGULATORY PROTEIN"/>
    <property type="match status" value="1"/>
</dbReference>
<dbReference type="InterPro" id="IPR027417">
    <property type="entry name" value="P-loop_NTPase"/>
</dbReference>
<keyword evidence="12" id="KW-1185">Reference proteome</keyword>
<dbReference type="Pfam" id="PF00158">
    <property type="entry name" value="Sigma54_activat"/>
    <property type="match status" value="1"/>
</dbReference>
<dbReference type="SMART" id="SM00382">
    <property type="entry name" value="AAA"/>
    <property type="match status" value="1"/>
</dbReference>
<dbReference type="GO" id="GO:0000160">
    <property type="term" value="P:phosphorelay signal transduction system"/>
    <property type="evidence" value="ECO:0007669"/>
    <property type="project" value="UniProtKB-KW"/>
</dbReference>
<dbReference type="SMART" id="SM00448">
    <property type="entry name" value="REC"/>
    <property type="match status" value="1"/>
</dbReference>
<evidence type="ECO:0000259" key="9">
    <source>
        <dbReference type="PROSITE" id="PS50045"/>
    </source>
</evidence>